<accession>A0A508X7F4</accession>
<reference evidence="1" key="1">
    <citation type="submission" date="2019-06" db="EMBL/GenBank/DDBJ databases">
        <authorList>
            <person name="Le Quere A."/>
            <person name="Colella S."/>
        </authorList>
    </citation>
    <scope>NUCLEOTIDE SEQUENCE</scope>
    <source>
        <strain evidence="1">EmedicaeMD41</strain>
    </source>
</reference>
<dbReference type="Proteomes" id="UP000507954">
    <property type="component" value="Unassembled WGS sequence"/>
</dbReference>
<sequence>MRQLSASAARSTVSLLEAEEKSEFCIAELCVSDIAAIHPSAVSRKRRRQGSARSIFIQDERFRAR</sequence>
<name>A0A508X7F4_9HYPH</name>
<gene>
    <name evidence="1" type="ORF">EMEDMD4_90185</name>
</gene>
<protein>
    <submittedName>
        <fullName evidence="1">Uncharacterized protein</fullName>
    </submittedName>
</protein>
<dbReference type="EMBL" id="CABFNB010000161">
    <property type="protein sequence ID" value="VTZ65693.1"/>
    <property type="molecule type" value="Genomic_DNA"/>
</dbReference>
<dbReference type="AlphaFoldDB" id="A0A508X7F4"/>
<organism evidence="1">
    <name type="scientific">Sinorhizobium medicae</name>
    <dbReference type="NCBI Taxonomy" id="110321"/>
    <lineage>
        <taxon>Bacteria</taxon>
        <taxon>Pseudomonadati</taxon>
        <taxon>Pseudomonadota</taxon>
        <taxon>Alphaproteobacteria</taxon>
        <taxon>Hyphomicrobiales</taxon>
        <taxon>Rhizobiaceae</taxon>
        <taxon>Sinorhizobium/Ensifer group</taxon>
        <taxon>Sinorhizobium</taxon>
    </lineage>
</organism>
<evidence type="ECO:0000313" key="1">
    <source>
        <dbReference type="EMBL" id="VTZ65693.1"/>
    </source>
</evidence>
<proteinExistence type="predicted"/>